<evidence type="ECO:0000313" key="10">
    <source>
        <dbReference type="EMBL" id="MPC45577.1"/>
    </source>
</evidence>
<dbReference type="InterPro" id="IPR015424">
    <property type="entry name" value="PyrdxlP-dep_Trfase"/>
</dbReference>
<proteinExistence type="inferred from homology"/>
<dbReference type="OrthoDB" id="65434at2759"/>
<dbReference type="GO" id="GO:0046512">
    <property type="term" value="P:sphingosine biosynthetic process"/>
    <property type="evidence" value="ECO:0007669"/>
    <property type="project" value="TreeGrafter"/>
</dbReference>
<keyword evidence="5 8" id="KW-0663">Pyridoxal phosphate</keyword>
<evidence type="ECO:0000256" key="8">
    <source>
        <dbReference type="RuleBase" id="RU003693"/>
    </source>
</evidence>
<evidence type="ECO:0000256" key="6">
    <source>
        <dbReference type="ARBA" id="ARBA00023315"/>
    </source>
</evidence>
<dbReference type="GO" id="GO:0046513">
    <property type="term" value="P:ceramide biosynthetic process"/>
    <property type="evidence" value="ECO:0007669"/>
    <property type="project" value="TreeGrafter"/>
</dbReference>
<dbReference type="InterPro" id="IPR050087">
    <property type="entry name" value="AON_synthase_class-II"/>
</dbReference>
<keyword evidence="4 10" id="KW-0808">Transferase</keyword>
<dbReference type="GO" id="GO:0017059">
    <property type="term" value="C:serine palmitoyltransferase complex"/>
    <property type="evidence" value="ECO:0007669"/>
    <property type="project" value="TreeGrafter"/>
</dbReference>
<accession>A0A5B7FJ90</accession>
<dbReference type="GO" id="GO:0030170">
    <property type="term" value="F:pyridoxal phosphate binding"/>
    <property type="evidence" value="ECO:0007669"/>
    <property type="project" value="InterPro"/>
</dbReference>
<protein>
    <recommendedName>
        <fullName evidence="3">serine C-palmitoyltransferase</fullName>
        <ecNumber evidence="3">2.3.1.50</ecNumber>
    </recommendedName>
</protein>
<dbReference type="InterPro" id="IPR004839">
    <property type="entry name" value="Aminotransferase_I/II_large"/>
</dbReference>
<dbReference type="GO" id="GO:0004758">
    <property type="term" value="F:serine C-palmitoyltransferase activity"/>
    <property type="evidence" value="ECO:0007669"/>
    <property type="project" value="UniProtKB-EC"/>
</dbReference>
<dbReference type="Pfam" id="PF00155">
    <property type="entry name" value="Aminotran_1_2"/>
    <property type="match status" value="1"/>
</dbReference>
<gene>
    <name evidence="10" type="primary">Sptlc2_0</name>
    <name evidence="10" type="ORF">E2C01_039281</name>
</gene>
<evidence type="ECO:0000259" key="9">
    <source>
        <dbReference type="Pfam" id="PF00155"/>
    </source>
</evidence>
<sequence length="254" mass="27648">MGFATNVLNLPSILGPGCLVLSDEFNHASLILGLRLSGATVKVFQHNNAADLEKKLREALIHGHPRTRRPWKKAMIVVEGIYSMEGSICDLPNFIRIKKKYKTYLYVDEAHSIGALGPRGGGVVDYYGADPKDVDIHMGTFTKSFGAAGGYIAGSKELVNHLRVNSHAQSYAVSMSPPVAQQIITSMSIIMGKDGSNEGWCVGGACVSLASVCLMSWEFHLTHSSLNSTRMCLYTHEHRHTCCTALFCGKNETS</sequence>
<evidence type="ECO:0000256" key="2">
    <source>
        <dbReference type="ARBA" id="ARBA00008392"/>
    </source>
</evidence>
<dbReference type="PANTHER" id="PTHR13693:SF3">
    <property type="entry name" value="LD36009P"/>
    <property type="match status" value="1"/>
</dbReference>
<comment type="catalytic activity">
    <reaction evidence="7">
        <text>L-serine + hexadecanoyl-CoA + H(+) = 3-oxosphinganine + CO2 + CoA</text>
        <dbReference type="Rhea" id="RHEA:14761"/>
        <dbReference type="ChEBI" id="CHEBI:15378"/>
        <dbReference type="ChEBI" id="CHEBI:16526"/>
        <dbReference type="ChEBI" id="CHEBI:33384"/>
        <dbReference type="ChEBI" id="CHEBI:57287"/>
        <dbReference type="ChEBI" id="CHEBI:57379"/>
        <dbReference type="ChEBI" id="CHEBI:58299"/>
        <dbReference type="EC" id="2.3.1.50"/>
    </reaction>
</comment>
<reference evidence="10 11" key="1">
    <citation type="submission" date="2019-05" db="EMBL/GenBank/DDBJ databases">
        <title>Another draft genome of Portunus trituberculatus and its Hox gene families provides insights of decapod evolution.</title>
        <authorList>
            <person name="Jeong J.-H."/>
            <person name="Song I."/>
            <person name="Kim S."/>
            <person name="Choi T."/>
            <person name="Kim D."/>
            <person name="Ryu S."/>
            <person name="Kim W."/>
        </authorList>
    </citation>
    <scope>NUCLEOTIDE SEQUENCE [LARGE SCALE GENOMIC DNA]</scope>
    <source>
        <tissue evidence="10">Muscle</tissue>
    </source>
</reference>
<organism evidence="10 11">
    <name type="scientific">Portunus trituberculatus</name>
    <name type="common">Swimming crab</name>
    <name type="synonym">Neptunus trituberculatus</name>
    <dbReference type="NCBI Taxonomy" id="210409"/>
    <lineage>
        <taxon>Eukaryota</taxon>
        <taxon>Metazoa</taxon>
        <taxon>Ecdysozoa</taxon>
        <taxon>Arthropoda</taxon>
        <taxon>Crustacea</taxon>
        <taxon>Multicrustacea</taxon>
        <taxon>Malacostraca</taxon>
        <taxon>Eumalacostraca</taxon>
        <taxon>Eucarida</taxon>
        <taxon>Decapoda</taxon>
        <taxon>Pleocyemata</taxon>
        <taxon>Brachyura</taxon>
        <taxon>Eubrachyura</taxon>
        <taxon>Portunoidea</taxon>
        <taxon>Portunidae</taxon>
        <taxon>Portuninae</taxon>
        <taxon>Portunus</taxon>
    </lineage>
</organism>
<dbReference type="EMBL" id="VSRR010006794">
    <property type="protein sequence ID" value="MPC45577.1"/>
    <property type="molecule type" value="Genomic_DNA"/>
</dbReference>
<dbReference type="GO" id="GO:0016020">
    <property type="term" value="C:membrane"/>
    <property type="evidence" value="ECO:0007669"/>
    <property type="project" value="GOC"/>
</dbReference>
<keyword evidence="11" id="KW-1185">Reference proteome</keyword>
<dbReference type="AlphaFoldDB" id="A0A5B7FJ90"/>
<evidence type="ECO:0000256" key="5">
    <source>
        <dbReference type="ARBA" id="ARBA00022898"/>
    </source>
</evidence>
<evidence type="ECO:0000256" key="7">
    <source>
        <dbReference type="ARBA" id="ARBA00048528"/>
    </source>
</evidence>
<comment type="similarity">
    <text evidence="2 8">Belongs to the class-II pyridoxal-phosphate-dependent aminotransferase family.</text>
</comment>
<dbReference type="InterPro" id="IPR015421">
    <property type="entry name" value="PyrdxlP-dep_Trfase_major"/>
</dbReference>
<feature type="domain" description="Aminotransferase class I/classII large" evidence="9">
    <location>
        <begin position="2"/>
        <end position="181"/>
    </location>
</feature>
<comment type="caution">
    <text evidence="10">The sequence shown here is derived from an EMBL/GenBank/DDBJ whole genome shotgun (WGS) entry which is preliminary data.</text>
</comment>
<evidence type="ECO:0000256" key="3">
    <source>
        <dbReference type="ARBA" id="ARBA00013220"/>
    </source>
</evidence>
<comment type="cofactor">
    <cofactor evidence="1 8">
        <name>pyridoxal 5'-phosphate</name>
        <dbReference type="ChEBI" id="CHEBI:597326"/>
    </cofactor>
</comment>
<evidence type="ECO:0000256" key="4">
    <source>
        <dbReference type="ARBA" id="ARBA00022679"/>
    </source>
</evidence>
<dbReference type="PROSITE" id="PS00599">
    <property type="entry name" value="AA_TRANSFER_CLASS_2"/>
    <property type="match status" value="1"/>
</dbReference>
<dbReference type="EC" id="2.3.1.50" evidence="3"/>
<evidence type="ECO:0000256" key="1">
    <source>
        <dbReference type="ARBA" id="ARBA00001933"/>
    </source>
</evidence>
<dbReference type="SUPFAM" id="SSF53383">
    <property type="entry name" value="PLP-dependent transferases"/>
    <property type="match status" value="1"/>
</dbReference>
<dbReference type="InterPro" id="IPR001917">
    <property type="entry name" value="Aminotrans_II_pyridoxalP_BS"/>
</dbReference>
<name>A0A5B7FJ90_PORTR</name>
<dbReference type="Gene3D" id="3.40.640.10">
    <property type="entry name" value="Type I PLP-dependent aspartate aminotransferase-like (Major domain)"/>
    <property type="match status" value="1"/>
</dbReference>
<evidence type="ECO:0000313" key="11">
    <source>
        <dbReference type="Proteomes" id="UP000324222"/>
    </source>
</evidence>
<dbReference type="Proteomes" id="UP000324222">
    <property type="component" value="Unassembled WGS sequence"/>
</dbReference>
<dbReference type="PANTHER" id="PTHR13693">
    <property type="entry name" value="CLASS II AMINOTRANSFERASE/8-AMINO-7-OXONONANOATE SYNTHASE"/>
    <property type="match status" value="1"/>
</dbReference>
<keyword evidence="6" id="KW-0012">Acyltransferase</keyword>